<dbReference type="AlphaFoldDB" id="S3BTS7"/>
<dbReference type="GO" id="GO:0006351">
    <property type="term" value="P:DNA-templated transcription"/>
    <property type="evidence" value="ECO:0007669"/>
    <property type="project" value="InterPro"/>
</dbReference>
<evidence type="ECO:0000256" key="2">
    <source>
        <dbReference type="ARBA" id="ARBA00022723"/>
    </source>
</evidence>
<evidence type="ECO:0000256" key="4">
    <source>
        <dbReference type="SAM" id="MobiDB-lite"/>
    </source>
</evidence>
<protein>
    <submittedName>
        <fullName evidence="7">Zn 2cys6 transcription factor</fullName>
    </submittedName>
</protein>
<dbReference type="PANTHER" id="PTHR31001:SF40">
    <property type="entry name" value="ZN(II)2CYS6 TRANSCRIPTION FACTOR (EUROFUNG)"/>
    <property type="match status" value="1"/>
</dbReference>
<keyword evidence="5" id="KW-0812">Transmembrane</keyword>
<dbReference type="InterPro" id="IPR001138">
    <property type="entry name" value="Zn2Cys6_DnaBD"/>
</dbReference>
<dbReference type="VEuPathDB" id="FungiDB:F503_01557"/>
<feature type="domain" description="Zn(2)-C6 fungal-type" evidence="6">
    <location>
        <begin position="7"/>
        <end position="38"/>
    </location>
</feature>
<dbReference type="SUPFAM" id="SSF57701">
    <property type="entry name" value="Zn2/Cys6 DNA-binding domain"/>
    <property type="match status" value="1"/>
</dbReference>
<dbReference type="STRING" id="1262450.S3BTS7"/>
<dbReference type="GO" id="GO:0005634">
    <property type="term" value="C:nucleus"/>
    <property type="evidence" value="ECO:0007669"/>
    <property type="project" value="UniProtKB-SubCell"/>
</dbReference>
<keyword evidence="3" id="KW-0539">Nucleus</keyword>
<dbReference type="CDD" id="cd12148">
    <property type="entry name" value="fungal_TF_MHR"/>
    <property type="match status" value="1"/>
</dbReference>
<evidence type="ECO:0000313" key="8">
    <source>
        <dbReference type="Proteomes" id="UP000016923"/>
    </source>
</evidence>
<evidence type="ECO:0000256" key="1">
    <source>
        <dbReference type="ARBA" id="ARBA00004123"/>
    </source>
</evidence>
<dbReference type="InterPro" id="IPR050613">
    <property type="entry name" value="Sec_Metabolite_Reg"/>
</dbReference>
<accession>S3BTS7</accession>
<dbReference type="OrthoDB" id="4898680at2759"/>
<keyword evidence="2" id="KW-0479">Metal-binding</keyword>
<feature type="transmembrane region" description="Helical" evidence="5">
    <location>
        <begin position="526"/>
        <end position="546"/>
    </location>
</feature>
<dbReference type="OMA" id="PRMSKRF"/>
<dbReference type="SMART" id="SM00066">
    <property type="entry name" value="GAL4"/>
    <property type="match status" value="1"/>
</dbReference>
<gene>
    <name evidence="7" type="ORF">F503_01557</name>
</gene>
<organism evidence="7 8">
    <name type="scientific">Ophiostoma piceae (strain UAMH 11346)</name>
    <name type="common">Sap stain fungus</name>
    <dbReference type="NCBI Taxonomy" id="1262450"/>
    <lineage>
        <taxon>Eukaryota</taxon>
        <taxon>Fungi</taxon>
        <taxon>Dikarya</taxon>
        <taxon>Ascomycota</taxon>
        <taxon>Pezizomycotina</taxon>
        <taxon>Sordariomycetes</taxon>
        <taxon>Sordariomycetidae</taxon>
        <taxon>Ophiostomatales</taxon>
        <taxon>Ophiostomataceae</taxon>
        <taxon>Ophiostoma</taxon>
    </lineage>
</organism>
<proteinExistence type="predicted"/>
<feature type="region of interest" description="Disordered" evidence="4">
    <location>
        <begin position="44"/>
        <end position="69"/>
    </location>
</feature>
<sequence length="662" mass="74716">MATRQAACERCRKAKLACDHKVPCTRCIASRKGHLCSYRDSPFKRRRVTPPRESSQPSQTATPDFIPTRNAYPNPGYQGFSSHTTIFDHIPTDTVRRDVEENSTATPGSVSRIGTSGASPMSEPLLADSSLIQRGADLVKRCALTYDMDAMRTLVSFWLARGVNLAVGEDFVEIVTEAMRGFRPERNASTSDWCLAQSRLLFNNSIQPLDTGKATDPSEFSKQFTQDNMRWETLGLFFSALARSTIDVTFYPPLYRDVDSILQVRKFAAEISSLCMDLCLALDCMNDLQLVFQYENFIVHSCVDGDQSYRSWRKLGDVISSVYALGYHQKMEVDARSPQYIVELRRTVFCSLFSADKNVAIFLGRPPRMSQHFCVFQTPLHDNDGDEIHIWRPNTPVCYRSEMRWAALCAFRKELIVELLSQKKNGDLVQKASEIRRIQMEQWEALPAHFKFETSLKQASQSPFGRDHLVSARLNHLHVLFLLKLLELERLSDPDDDIIEVSQSMVAVVLEAILLRDQLANSGTGLVWKVVYFGIPAVGVTLLAILRKPRPWQARILQSLNVFVAEVEMGTIVKENEPNYALLSQVTQTIKAFLVSPSQYGQSGERTETEGALAAPSRWNQATDIGSPYMGSLNFDFEIGFWQDLEDYSSHLDGGLERPSLL</sequence>
<evidence type="ECO:0000256" key="5">
    <source>
        <dbReference type="SAM" id="Phobius"/>
    </source>
</evidence>
<dbReference type="Pfam" id="PF04082">
    <property type="entry name" value="Fungal_trans"/>
    <property type="match status" value="1"/>
</dbReference>
<dbReference type="PROSITE" id="PS00463">
    <property type="entry name" value="ZN2_CY6_FUNGAL_1"/>
    <property type="match status" value="1"/>
</dbReference>
<dbReference type="GO" id="GO:0008270">
    <property type="term" value="F:zinc ion binding"/>
    <property type="evidence" value="ECO:0007669"/>
    <property type="project" value="InterPro"/>
</dbReference>
<name>S3BTS7_OPHP1</name>
<evidence type="ECO:0000313" key="7">
    <source>
        <dbReference type="EMBL" id="EPE02816.1"/>
    </source>
</evidence>
<dbReference type="HOGENOM" id="CLU_013296_0_0_1"/>
<evidence type="ECO:0000256" key="3">
    <source>
        <dbReference type="ARBA" id="ARBA00023242"/>
    </source>
</evidence>
<dbReference type="Proteomes" id="UP000016923">
    <property type="component" value="Unassembled WGS sequence"/>
</dbReference>
<dbReference type="eggNOG" id="ENOG502SIC0">
    <property type="taxonomic scope" value="Eukaryota"/>
</dbReference>
<dbReference type="InterPro" id="IPR036864">
    <property type="entry name" value="Zn2-C6_fun-type_DNA-bd_sf"/>
</dbReference>
<dbReference type="Gene3D" id="4.10.240.10">
    <property type="entry name" value="Zn(2)-C6 fungal-type DNA-binding domain"/>
    <property type="match status" value="1"/>
</dbReference>
<dbReference type="PANTHER" id="PTHR31001">
    <property type="entry name" value="UNCHARACTERIZED TRANSCRIPTIONAL REGULATORY PROTEIN"/>
    <property type="match status" value="1"/>
</dbReference>
<comment type="subcellular location">
    <subcellularLocation>
        <location evidence="1">Nucleus</location>
    </subcellularLocation>
</comment>
<dbReference type="PROSITE" id="PS50048">
    <property type="entry name" value="ZN2_CY6_FUNGAL_2"/>
    <property type="match status" value="1"/>
</dbReference>
<dbReference type="EMBL" id="KE148173">
    <property type="protein sequence ID" value="EPE02816.1"/>
    <property type="molecule type" value="Genomic_DNA"/>
</dbReference>
<reference evidence="7 8" key="1">
    <citation type="journal article" date="2013" name="BMC Genomics">
        <title>The genome and transcriptome of the pine saprophyte Ophiostoma piceae, and a comparison with the bark beetle-associated pine pathogen Grosmannia clavigera.</title>
        <authorList>
            <person name="Haridas S."/>
            <person name="Wang Y."/>
            <person name="Lim L."/>
            <person name="Massoumi Alamouti S."/>
            <person name="Jackman S."/>
            <person name="Docking R."/>
            <person name="Robertson G."/>
            <person name="Birol I."/>
            <person name="Bohlmann J."/>
            <person name="Breuil C."/>
        </authorList>
    </citation>
    <scope>NUCLEOTIDE SEQUENCE [LARGE SCALE GENOMIC DNA]</scope>
    <source>
        <strain evidence="7 8">UAMH 11346</strain>
    </source>
</reference>
<feature type="compositionally biased region" description="Polar residues" evidence="4">
    <location>
        <begin position="52"/>
        <end position="62"/>
    </location>
</feature>
<evidence type="ECO:0000259" key="6">
    <source>
        <dbReference type="PROSITE" id="PS50048"/>
    </source>
</evidence>
<dbReference type="GO" id="GO:0000981">
    <property type="term" value="F:DNA-binding transcription factor activity, RNA polymerase II-specific"/>
    <property type="evidence" value="ECO:0007669"/>
    <property type="project" value="InterPro"/>
</dbReference>
<keyword evidence="8" id="KW-1185">Reference proteome</keyword>
<dbReference type="GO" id="GO:0003677">
    <property type="term" value="F:DNA binding"/>
    <property type="evidence" value="ECO:0007669"/>
    <property type="project" value="InterPro"/>
</dbReference>
<keyword evidence="5" id="KW-1133">Transmembrane helix</keyword>
<feature type="region of interest" description="Disordered" evidence="4">
    <location>
        <begin position="100"/>
        <end position="119"/>
    </location>
</feature>
<dbReference type="CDD" id="cd00067">
    <property type="entry name" value="GAL4"/>
    <property type="match status" value="1"/>
</dbReference>
<feature type="compositionally biased region" description="Polar residues" evidence="4">
    <location>
        <begin position="102"/>
        <end position="119"/>
    </location>
</feature>
<keyword evidence="5" id="KW-0472">Membrane</keyword>
<dbReference type="SMART" id="SM00906">
    <property type="entry name" value="Fungal_trans"/>
    <property type="match status" value="1"/>
</dbReference>
<dbReference type="InterPro" id="IPR007219">
    <property type="entry name" value="XnlR_reg_dom"/>
</dbReference>